<reference evidence="2 3" key="1">
    <citation type="journal article" date="2019" name="Nat. Ecol. Evol.">
        <title>Megaphylogeny resolves global patterns of mushroom evolution.</title>
        <authorList>
            <person name="Varga T."/>
            <person name="Krizsan K."/>
            <person name="Foldi C."/>
            <person name="Dima B."/>
            <person name="Sanchez-Garcia M."/>
            <person name="Sanchez-Ramirez S."/>
            <person name="Szollosi G.J."/>
            <person name="Szarkandi J.G."/>
            <person name="Papp V."/>
            <person name="Albert L."/>
            <person name="Andreopoulos W."/>
            <person name="Angelini C."/>
            <person name="Antonin V."/>
            <person name="Barry K.W."/>
            <person name="Bougher N.L."/>
            <person name="Buchanan P."/>
            <person name="Buyck B."/>
            <person name="Bense V."/>
            <person name="Catcheside P."/>
            <person name="Chovatia M."/>
            <person name="Cooper J."/>
            <person name="Damon W."/>
            <person name="Desjardin D."/>
            <person name="Finy P."/>
            <person name="Geml J."/>
            <person name="Haridas S."/>
            <person name="Hughes K."/>
            <person name="Justo A."/>
            <person name="Karasinski D."/>
            <person name="Kautmanova I."/>
            <person name="Kiss B."/>
            <person name="Kocsube S."/>
            <person name="Kotiranta H."/>
            <person name="LaButti K.M."/>
            <person name="Lechner B.E."/>
            <person name="Liimatainen K."/>
            <person name="Lipzen A."/>
            <person name="Lukacs Z."/>
            <person name="Mihaltcheva S."/>
            <person name="Morgado L.N."/>
            <person name="Niskanen T."/>
            <person name="Noordeloos M.E."/>
            <person name="Ohm R.A."/>
            <person name="Ortiz-Santana B."/>
            <person name="Ovrebo C."/>
            <person name="Racz N."/>
            <person name="Riley R."/>
            <person name="Savchenko A."/>
            <person name="Shiryaev A."/>
            <person name="Soop K."/>
            <person name="Spirin V."/>
            <person name="Szebenyi C."/>
            <person name="Tomsovsky M."/>
            <person name="Tulloss R.E."/>
            <person name="Uehling J."/>
            <person name="Grigoriev I.V."/>
            <person name="Vagvolgyi C."/>
            <person name="Papp T."/>
            <person name="Martin F.M."/>
            <person name="Miettinen O."/>
            <person name="Hibbett D.S."/>
            <person name="Nagy L.G."/>
        </authorList>
    </citation>
    <scope>NUCLEOTIDE SEQUENCE [LARGE SCALE GENOMIC DNA]</scope>
    <source>
        <strain evidence="2 3">OMC1185</strain>
    </source>
</reference>
<gene>
    <name evidence="2" type="ORF">OE88DRAFT_1103513</name>
</gene>
<accession>A0A5C3MLN5</accession>
<sequence>MQDSYTQGRGFVIRICGWVSGPLALPVLLVLAVLQIISPKHLQVLGEFDILLFRTWEPELICSDLRKL</sequence>
<dbReference type="Proteomes" id="UP000305948">
    <property type="component" value="Unassembled WGS sequence"/>
</dbReference>
<organism evidence="2 3">
    <name type="scientific">Heliocybe sulcata</name>
    <dbReference type="NCBI Taxonomy" id="5364"/>
    <lineage>
        <taxon>Eukaryota</taxon>
        <taxon>Fungi</taxon>
        <taxon>Dikarya</taxon>
        <taxon>Basidiomycota</taxon>
        <taxon>Agaricomycotina</taxon>
        <taxon>Agaricomycetes</taxon>
        <taxon>Gloeophyllales</taxon>
        <taxon>Gloeophyllaceae</taxon>
        <taxon>Heliocybe</taxon>
    </lineage>
</organism>
<evidence type="ECO:0000313" key="3">
    <source>
        <dbReference type="Proteomes" id="UP000305948"/>
    </source>
</evidence>
<keyword evidence="1" id="KW-0472">Membrane</keyword>
<dbReference type="AlphaFoldDB" id="A0A5C3MLN5"/>
<proteinExistence type="predicted"/>
<evidence type="ECO:0000256" key="1">
    <source>
        <dbReference type="SAM" id="Phobius"/>
    </source>
</evidence>
<protein>
    <submittedName>
        <fullName evidence="2">Uncharacterized protein</fullName>
    </submittedName>
</protein>
<name>A0A5C3MLN5_9AGAM</name>
<dbReference type="EMBL" id="ML213538">
    <property type="protein sequence ID" value="TFK45653.1"/>
    <property type="molecule type" value="Genomic_DNA"/>
</dbReference>
<keyword evidence="1" id="KW-0812">Transmembrane</keyword>
<evidence type="ECO:0000313" key="2">
    <source>
        <dbReference type="EMBL" id="TFK45653.1"/>
    </source>
</evidence>
<feature type="transmembrane region" description="Helical" evidence="1">
    <location>
        <begin position="12"/>
        <end position="37"/>
    </location>
</feature>
<keyword evidence="1" id="KW-1133">Transmembrane helix</keyword>
<keyword evidence="3" id="KW-1185">Reference proteome</keyword>